<dbReference type="NCBIfam" id="NF005451">
    <property type="entry name" value="PRK07044.1"/>
    <property type="match status" value="1"/>
</dbReference>
<dbReference type="RefSeq" id="WP_147851626.1">
    <property type="nucleotide sequence ID" value="NZ_VDUZ01000060.1"/>
</dbReference>
<dbReference type="PANTHER" id="PTHR10672">
    <property type="entry name" value="ADDUCIN"/>
    <property type="match status" value="1"/>
</dbReference>
<protein>
    <submittedName>
        <fullName evidence="3">Class II aldolase/adducin family protein</fullName>
    </submittedName>
</protein>
<dbReference type="InterPro" id="IPR051017">
    <property type="entry name" value="Aldolase-II_Adducin_sf"/>
</dbReference>
<accession>A0A5C8PAM3</accession>
<evidence type="ECO:0000259" key="2">
    <source>
        <dbReference type="SMART" id="SM01007"/>
    </source>
</evidence>
<reference evidence="3 4" key="1">
    <citation type="submission" date="2019-06" db="EMBL/GenBank/DDBJ databases">
        <title>New taxonomy in bacterial strain CC-CFT640, isolated from vineyard.</title>
        <authorList>
            <person name="Lin S.-Y."/>
            <person name="Tsai C.-F."/>
            <person name="Young C.-C."/>
        </authorList>
    </citation>
    <scope>NUCLEOTIDE SEQUENCE [LARGE SCALE GENOMIC DNA]</scope>
    <source>
        <strain evidence="3 4">CC-CFT640</strain>
    </source>
</reference>
<dbReference type="Gene3D" id="3.40.225.10">
    <property type="entry name" value="Class II aldolase/adducin N-terminal domain"/>
    <property type="match status" value="1"/>
</dbReference>
<dbReference type="Proteomes" id="UP000321638">
    <property type="component" value="Unassembled WGS sequence"/>
</dbReference>
<comment type="similarity">
    <text evidence="1">Belongs to the aldolase class II family.</text>
</comment>
<evidence type="ECO:0000313" key="4">
    <source>
        <dbReference type="Proteomes" id="UP000321638"/>
    </source>
</evidence>
<dbReference type="OrthoDB" id="5291399at2"/>
<dbReference type="InterPro" id="IPR001303">
    <property type="entry name" value="Aldolase_II/adducin_N"/>
</dbReference>
<keyword evidence="4" id="KW-1185">Reference proteome</keyword>
<dbReference type="SUPFAM" id="SSF53639">
    <property type="entry name" value="AraD/HMP-PK domain-like"/>
    <property type="match status" value="1"/>
</dbReference>
<name>A0A5C8PAM3_9HYPH</name>
<dbReference type="EMBL" id="VDUZ01000060">
    <property type="protein sequence ID" value="TXL70414.1"/>
    <property type="molecule type" value="Genomic_DNA"/>
</dbReference>
<feature type="domain" description="Class II aldolase/adducin N-terminal" evidence="2">
    <location>
        <begin position="26"/>
        <end position="206"/>
    </location>
</feature>
<dbReference type="AlphaFoldDB" id="A0A5C8PAM3"/>
<gene>
    <name evidence="3" type="ORF">FHP25_34865</name>
</gene>
<dbReference type="GO" id="GO:0005856">
    <property type="term" value="C:cytoskeleton"/>
    <property type="evidence" value="ECO:0007669"/>
    <property type="project" value="TreeGrafter"/>
</dbReference>
<evidence type="ECO:0000256" key="1">
    <source>
        <dbReference type="ARBA" id="ARBA00037961"/>
    </source>
</evidence>
<sequence>MTAASRSVVDTTKRSRYSEAEWQMRLDLAAAYRLIRHFGWDDLIYNHVTARVPDQDDRYLINPYGHNYHEITASSLVRIDIKGNLCEPTPYEINPAGYVIHSAVHEAREDVVCVLHVHSHYATLVSTVEAGFMPLTQAGFQFYNRVAYHDYEGFALDLEERRRLVADLGDRDLMVLRNHGVLTLGRSVAEAFRRLYYFEQACRTQIDAMAAGKVRQPPGQVMEHTARQWEGGAAGIGGGATTREWPALLRLLDEKDPSWRT</sequence>
<organism evidence="3 4">
    <name type="scientific">Vineibacter terrae</name>
    <dbReference type="NCBI Taxonomy" id="2586908"/>
    <lineage>
        <taxon>Bacteria</taxon>
        <taxon>Pseudomonadati</taxon>
        <taxon>Pseudomonadota</taxon>
        <taxon>Alphaproteobacteria</taxon>
        <taxon>Hyphomicrobiales</taxon>
        <taxon>Vineibacter</taxon>
    </lineage>
</organism>
<evidence type="ECO:0000313" key="3">
    <source>
        <dbReference type="EMBL" id="TXL70414.1"/>
    </source>
</evidence>
<dbReference type="PANTHER" id="PTHR10672:SF3">
    <property type="entry name" value="PROTEIN HU-LI TAI SHAO"/>
    <property type="match status" value="1"/>
</dbReference>
<dbReference type="Pfam" id="PF00596">
    <property type="entry name" value="Aldolase_II"/>
    <property type="match status" value="1"/>
</dbReference>
<dbReference type="GO" id="GO:0051015">
    <property type="term" value="F:actin filament binding"/>
    <property type="evidence" value="ECO:0007669"/>
    <property type="project" value="TreeGrafter"/>
</dbReference>
<comment type="caution">
    <text evidence="3">The sequence shown here is derived from an EMBL/GenBank/DDBJ whole genome shotgun (WGS) entry which is preliminary data.</text>
</comment>
<dbReference type="SMART" id="SM01007">
    <property type="entry name" value="Aldolase_II"/>
    <property type="match status" value="1"/>
</dbReference>
<dbReference type="InterPro" id="IPR036409">
    <property type="entry name" value="Aldolase_II/adducin_N_sf"/>
</dbReference>
<proteinExistence type="inferred from homology"/>